<proteinExistence type="predicted"/>
<dbReference type="EMBL" id="MU971349">
    <property type="protein sequence ID" value="KAK9239150.1"/>
    <property type="molecule type" value="Genomic_DNA"/>
</dbReference>
<gene>
    <name evidence="1" type="ORF">V1525DRAFT_373535</name>
</gene>
<organism evidence="1 2">
    <name type="scientific">Lipomyces kononenkoae</name>
    <name type="common">Yeast</name>
    <dbReference type="NCBI Taxonomy" id="34357"/>
    <lineage>
        <taxon>Eukaryota</taxon>
        <taxon>Fungi</taxon>
        <taxon>Dikarya</taxon>
        <taxon>Ascomycota</taxon>
        <taxon>Saccharomycotina</taxon>
        <taxon>Lipomycetes</taxon>
        <taxon>Lipomycetales</taxon>
        <taxon>Lipomycetaceae</taxon>
        <taxon>Lipomyces</taxon>
    </lineage>
</organism>
<evidence type="ECO:0000313" key="2">
    <source>
        <dbReference type="Proteomes" id="UP001433508"/>
    </source>
</evidence>
<reference evidence="2" key="1">
    <citation type="journal article" date="2024" name="Front. Bioeng. Biotechnol.">
        <title>Genome-scale model development and genomic sequencing of the oleaginous clade Lipomyces.</title>
        <authorList>
            <person name="Czajka J.J."/>
            <person name="Han Y."/>
            <person name="Kim J."/>
            <person name="Mondo S.J."/>
            <person name="Hofstad B.A."/>
            <person name="Robles A."/>
            <person name="Haridas S."/>
            <person name="Riley R."/>
            <person name="LaButti K."/>
            <person name="Pangilinan J."/>
            <person name="Andreopoulos W."/>
            <person name="Lipzen A."/>
            <person name="Yan J."/>
            <person name="Wang M."/>
            <person name="Ng V."/>
            <person name="Grigoriev I.V."/>
            <person name="Spatafora J.W."/>
            <person name="Magnuson J.K."/>
            <person name="Baker S.E."/>
            <person name="Pomraning K.R."/>
        </authorList>
    </citation>
    <scope>NUCLEOTIDE SEQUENCE [LARGE SCALE GENOMIC DNA]</scope>
    <source>
        <strain evidence="2">CBS 7786</strain>
    </source>
</reference>
<protein>
    <submittedName>
        <fullName evidence="1">WD40-repeat-containing domain protein</fullName>
    </submittedName>
</protein>
<keyword evidence="2" id="KW-1185">Reference proteome</keyword>
<dbReference type="Proteomes" id="UP001433508">
    <property type="component" value="Unassembled WGS sequence"/>
</dbReference>
<comment type="caution">
    <text evidence="1">The sequence shown here is derived from an EMBL/GenBank/DDBJ whole genome shotgun (WGS) entry which is preliminary data.</text>
</comment>
<sequence>MKTEFKFSNLLGTVYRQGNLVFTPDGTRILSPVGNRVSCFDLVNNKSFTFSYEHRKNISRIALNPQATLLLSVDGDGKAILVNFIRRTVIYHFNFKGRVNDISFSPDGKYISVTTFRQIQLWRTPNYREDREFAPFIRHRIYTGHHDEITALTWSSDSRFFLTTSKDLTARIYSVDSEDRAAATVLGGHRDVVIAAYFSRDQETIYTVSRDGALFTWKYQVPGFKEEDDDDAMVVDEERMRWTTVRRDYFKQDAKARCAAFHCDTNMLVVGFSSGVFGIYELPDFNMVHTLSISQNDIDFVTINKTGEWLAFGASKLGQLLVWEWQSESYILKQQGHYDAVTCLTYSPDGSKVITGADDGKIKVWDAVSGFAIVTFTEHMSAVTAVEFSKRGNVLFSASLDGSIRAWDLIRYRNFRTFTAPDRLQFSSLAVDPSGEVVCAGSLDDFAIHLWSVQTGQLLDRLSGHEGPISCLSFADDGGVLASASWDKTVRIWNIFSRHVSVEPFEQQADVLAIALRPDSKQVAVATLDGQISFWDVNLGRQVGLVDGRKDVSGGRYTEDRFTAKNSARSKSFRTLSYNSDGSCILAGGNSKYICLYDIDNEVLLRKYTISRNMSLEGTVDFLNSKDMTDAGPLQLVDDAGEESDLENRIDKTLPGASRGDLSARKVKPAIRTASIRFSPTGRAFAAASTEGLLIYSVDDEFYFDPFDLDVDVTPAAALAALHREHDHLKALVMSFRLNERYLIHQIYESIQIRDIPIVARRVPVVYLPQLLRFIASTMEDSPHLEFHLRWIDALLTSHGQFLKSHRIEYASDIRGIQKVVTKVQQDLVRLSDENQYLLTYLLKEKESFDSYMYIAAN</sequence>
<name>A0ACC3T6H3_LIPKO</name>
<accession>A0ACC3T6H3</accession>
<evidence type="ECO:0000313" key="1">
    <source>
        <dbReference type="EMBL" id="KAK9239150.1"/>
    </source>
</evidence>